<evidence type="ECO:0000313" key="3">
    <source>
        <dbReference type="Proteomes" id="UP000717585"/>
    </source>
</evidence>
<organism evidence="2 3">
    <name type="scientific">Carpediemonas membranifera</name>
    <dbReference type="NCBI Taxonomy" id="201153"/>
    <lineage>
        <taxon>Eukaryota</taxon>
        <taxon>Metamonada</taxon>
        <taxon>Carpediemonas-like organisms</taxon>
        <taxon>Carpediemonas</taxon>
    </lineage>
</organism>
<sequence length="286" mass="31655">MNELSRAFRALRIACAMSRAEMLGLSPPDIRNFFPERVETSSQPKARLQQHLDDSTTTVDPNSQNWTARDECIAIIMTKRAALRRRRTLAATLHALAAATAASRRIREDAAKADSFRVRMLCRTALVRWQGALSAAAHTRRLEDTAQSHREMRLTGSVIAQWRYAAVRRATKRALMVDSASQFRRSAVRGVRAGLVAAVEVLEADRAVAETRAKLEIAQALLVQARAHPRPLELGRLAQWEYITPPEPESVPDETDGDLDGALLALVQSPAARRVLGEQLVDLVLG</sequence>
<dbReference type="Proteomes" id="UP000717585">
    <property type="component" value="Unassembled WGS sequence"/>
</dbReference>
<protein>
    <submittedName>
        <fullName evidence="2">Uncharacterized protein</fullName>
    </submittedName>
</protein>
<evidence type="ECO:0000256" key="1">
    <source>
        <dbReference type="SAM" id="MobiDB-lite"/>
    </source>
</evidence>
<reference evidence="2" key="1">
    <citation type="submission" date="2021-05" db="EMBL/GenBank/DDBJ databases">
        <title>A free-living protist that lacks canonical eukaryotic 1 DNA replication and segregation systems.</title>
        <authorList>
            <person name="Salas-Leiva D.E."/>
            <person name="Tromer E.C."/>
            <person name="Curtis B.A."/>
            <person name="Jerlstrom-Hultqvist J."/>
            <person name="Kolisko M."/>
            <person name="Yi Z."/>
            <person name="Salas-Leiva J.S."/>
            <person name="Gallot-Lavallee L."/>
            <person name="Kops G.J.P.L."/>
            <person name="Archibald J.M."/>
            <person name="Simpson A.G.B."/>
            <person name="Roger A.J."/>
        </authorList>
    </citation>
    <scope>NUCLEOTIDE SEQUENCE</scope>
    <source>
        <strain evidence="2">BICM</strain>
    </source>
</reference>
<dbReference type="EMBL" id="JAHDYR010000013">
    <property type="protein sequence ID" value="KAG9394687.1"/>
    <property type="molecule type" value="Genomic_DNA"/>
</dbReference>
<accession>A0A8J6E4M7</accession>
<name>A0A8J6E4M7_9EUKA</name>
<feature type="region of interest" description="Disordered" evidence="1">
    <location>
        <begin position="40"/>
        <end position="63"/>
    </location>
</feature>
<comment type="caution">
    <text evidence="2">The sequence shown here is derived from an EMBL/GenBank/DDBJ whole genome shotgun (WGS) entry which is preliminary data.</text>
</comment>
<gene>
    <name evidence="2" type="ORF">J8273_3659</name>
</gene>
<evidence type="ECO:0000313" key="2">
    <source>
        <dbReference type="EMBL" id="KAG9394687.1"/>
    </source>
</evidence>
<proteinExistence type="predicted"/>
<dbReference type="AlphaFoldDB" id="A0A8J6E4M7"/>
<keyword evidence="3" id="KW-1185">Reference proteome</keyword>